<organism evidence="1">
    <name type="scientific">Anguilla anguilla</name>
    <name type="common">European freshwater eel</name>
    <name type="synonym">Muraena anguilla</name>
    <dbReference type="NCBI Taxonomy" id="7936"/>
    <lineage>
        <taxon>Eukaryota</taxon>
        <taxon>Metazoa</taxon>
        <taxon>Chordata</taxon>
        <taxon>Craniata</taxon>
        <taxon>Vertebrata</taxon>
        <taxon>Euteleostomi</taxon>
        <taxon>Actinopterygii</taxon>
        <taxon>Neopterygii</taxon>
        <taxon>Teleostei</taxon>
        <taxon>Anguilliformes</taxon>
        <taxon>Anguillidae</taxon>
        <taxon>Anguilla</taxon>
    </lineage>
</organism>
<dbReference type="EMBL" id="GBXM01063072">
    <property type="protein sequence ID" value="JAH45505.1"/>
    <property type="molecule type" value="Transcribed_RNA"/>
</dbReference>
<protein>
    <submittedName>
        <fullName evidence="1">Uncharacterized protein</fullName>
    </submittedName>
</protein>
<reference evidence="1" key="1">
    <citation type="submission" date="2014-11" db="EMBL/GenBank/DDBJ databases">
        <authorList>
            <person name="Amaro Gonzalez C."/>
        </authorList>
    </citation>
    <scope>NUCLEOTIDE SEQUENCE</scope>
</reference>
<evidence type="ECO:0000313" key="1">
    <source>
        <dbReference type="EMBL" id="JAH45505.1"/>
    </source>
</evidence>
<accession>A0A0E9SXX4</accession>
<proteinExistence type="predicted"/>
<reference evidence="1" key="2">
    <citation type="journal article" date="2015" name="Fish Shellfish Immunol.">
        <title>Early steps in the European eel (Anguilla anguilla)-Vibrio vulnificus interaction in the gills: Role of the RtxA13 toxin.</title>
        <authorList>
            <person name="Callol A."/>
            <person name="Pajuelo D."/>
            <person name="Ebbesson L."/>
            <person name="Teles M."/>
            <person name="MacKenzie S."/>
            <person name="Amaro C."/>
        </authorList>
    </citation>
    <scope>NUCLEOTIDE SEQUENCE</scope>
</reference>
<sequence>MYISISVQYGIEQKMRRKRNWGSRLPISDGQCWGSGDMFRLASVGLCGTLWGVSVGGGVPLDLGLDLNLHSQSPE</sequence>
<name>A0A0E9SXX4_ANGAN</name>
<dbReference type="AlphaFoldDB" id="A0A0E9SXX4"/>